<gene>
    <name evidence="16" type="ORF">SAMN04488117_108198</name>
</gene>
<evidence type="ECO:0000259" key="15">
    <source>
        <dbReference type="Pfam" id="PF02737"/>
    </source>
</evidence>
<dbReference type="InterPro" id="IPR008927">
    <property type="entry name" value="6-PGluconate_DH-like_C_sf"/>
</dbReference>
<evidence type="ECO:0000259" key="14">
    <source>
        <dbReference type="Pfam" id="PF00725"/>
    </source>
</evidence>
<keyword evidence="8" id="KW-0443">Lipid metabolism</keyword>
<evidence type="ECO:0000256" key="9">
    <source>
        <dbReference type="ARBA" id="ARBA00023140"/>
    </source>
</evidence>
<dbReference type="RefSeq" id="WP_074646020.1">
    <property type="nucleotide sequence ID" value="NZ_FNBL01000008.1"/>
</dbReference>
<evidence type="ECO:0000313" key="17">
    <source>
        <dbReference type="Proteomes" id="UP000182284"/>
    </source>
</evidence>
<evidence type="ECO:0000256" key="4">
    <source>
        <dbReference type="ARBA" id="ARBA00022832"/>
    </source>
</evidence>
<dbReference type="GO" id="GO:0016853">
    <property type="term" value="F:isomerase activity"/>
    <property type="evidence" value="ECO:0007669"/>
    <property type="project" value="UniProtKB-KW"/>
</dbReference>
<dbReference type="GO" id="GO:0070403">
    <property type="term" value="F:NAD+ binding"/>
    <property type="evidence" value="ECO:0007669"/>
    <property type="project" value="InterPro"/>
</dbReference>
<protein>
    <submittedName>
        <fullName evidence="16">3-hydroxyacyl-CoA dehydrogenase</fullName>
    </submittedName>
</protein>
<dbReference type="SUPFAM" id="SSF52096">
    <property type="entry name" value="ClpP/crotonase"/>
    <property type="match status" value="1"/>
</dbReference>
<evidence type="ECO:0000256" key="3">
    <source>
        <dbReference type="ARBA" id="ARBA00011245"/>
    </source>
</evidence>
<comment type="subunit">
    <text evidence="3">Monomer.</text>
</comment>
<evidence type="ECO:0000256" key="11">
    <source>
        <dbReference type="ARBA" id="ARBA00023239"/>
    </source>
</evidence>
<reference evidence="16 17" key="1">
    <citation type="submission" date="2016-10" db="EMBL/GenBank/DDBJ databases">
        <authorList>
            <person name="de Groot N.N."/>
        </authorList>
    </citation>
    <scope>NUCLEOTIDE SEQUENCE [LARGE SCALE GENOMIC DNA]</scope>
    <source>
        <strain evidence="16 17">DSM 27375</strain>
    </source>
</reference>
<dbReference type="EMBL" id="FNBL01000008">
    <property type="protein sequence ID" value="SDF91037.1"/>
    <property type="molecule type" value="Genomic_DNA"/>
</dbReference>
<evidence type="ECO:0000256" key="8">
    <source>
        <dbReference type="ARBA" id="ARBA00023098"/>
    </source>
</evidence>
<dbReference type="InterPro" id="IPR036291">
    <property type="entry name" value="NAD(P)-bd_dom_sf"/>
</dbReference>
<dbReference type="PANTHER" id="PTHR23309">
    <property type="entry name" value="3-HYDROXYACYL-COA DEHYROGENASE"/>
    <property type="match status" value="1"/>
</dbReference>
<dbReference type="InterPro" id="IPR001753">
    <property type="entry name" value="Enoyl-CoA_hydra/iso"/>
</dbReference>
<dbReference type="CDD" id="cd06558">
    <property type="entry name" value="crotonase-like"/>
    <property type="match status" value="1"/>
</dbReference>
<comment type="pathway">
    <text evidence="2">Lipid metabolism; fatty acid beta-oxidation.</text>
</comment>
<dbReference type="Gene3D" id="1.10.1040.50">
    <property type="match status" value="1"/>
</dbReference>
<evidence type="ECO:0000256" key="6">
    <source>
        <dbReference type="ARBA" id="ARBA00023002"/>
    </source>
</evidence>
<evidence type="ECO:0000256" key="7">
    <source>
        <dbReference type="ARBA" id="ARBA00023027"/>
    </source>
</evidence>
<evidence type="ECO:0000256" key="13">
    <source>
        <dbReference type="ARBA" id="ARBA00049556"/>
    </source>
</evidence>
<dbReference type="GO" id="GO:0003857">
    <property type="term" value="F:(3S)-3-hydroxyacyl-CoA dehydrogenase (NAD+) activity"/>
    <property type="evidence" value="ECO:0007669"/>
    <property type="project" value="UniProtKB-EC"/>
</dbReference>
<evidence type="ECO:0000256" key="2">
    <source>
        <dbReference type="ARBA" id="ARBA00005005"/>
    </source>
</evidence>
<organism evidence="16 17">
    <name type="scientific">Celeribacter baekdonensis</name>
    <dbReference type="NCBI Taxonomy" id="875171"/>
    <lineage>
        <taxon>Bacteria</taxon>
        <taxon>Pseudomonadati</taxon>
        <taxon>Pseudomonadota</taxon>
        <taxon>Alphaproteobacteria</taxon>
        <taxon>Rhodobacterales</taxon>
        <taxon>Roseobacteraceae</taxon>
        <taxon>Celeribacter</taxon>
    </lineage>
</organism>
<dbReference type="Pfam" id="PF02737">
    <property type="entry name" value="3HCDH_N"/>
    <property type="match status" value="1"/>
</dbReference>
<dbReference type="Pfam" id="PF00725">
    <property type="entry name" value="3HCDH"/>
    <property type="match status" value="2"/>
</dbReference>
<dbReference type="Proteomes" id="UP000182284">
    <property type="component" value="Unassembled WGS sequence"/>
</dbReference>
<proteinExistence type="predicted"/>
<feature type="domain" description="3-hydroxyacyl-CoA dehydrogenase C-terminal" evidence="14">
    <location>
        <begin position="601"/>
        <end position="687"/>
    </location>
</feature>
<dbReference type="InterPro" id="IPR029045">
    <property type="entry name" value="ClpP/crotonase-like_dom_sf"/>
</dbReference>
<sequence>MRVGQNVKAAQGETPEQDLVQSSREGALAVLRLSCPPVNTLTDALRLALFKAIEDADNDSDVRAIVVAGEGASFCTGYAPDALSLTEAAPTLNSLCDRIEACGKPVVAALHGATLEAGLALALAAHYRVMGRAARLGAPEVSFGLVPGGGVTQRLPRLVGADAALALLLSGRPIEGVQAQKLGLVDQLVQKKVGDEALAFARHLVESQKGPRPSRDATRGLADGARYMSEIAARRTEIRGARIEAPKHIIDCVEAALMMPFDAGVWREQAAREDCFASPQSNALRHAYLAERQAARLTGVDGVEPAEVITLGIVGTGTLALGIAVAALDHGFHVRLLGNGADQLVVVQNRIEAAYTRAAQQGQISPELRDARVAAFTASARVDSLAAADLVIEATQGNAAARGRLLARVEEFLSEEVVLATVADRGFDEMARDLAHPERFLGLHFFAPAQMIRVVELAHSDDVSPKALVTAHAFLCRLGKIPVTVSATDGLIANVVQEAGWAAVDVLLLMGARPAQIDQVMREYGFPAGPCEAMDALGLGYMSGAVAQYLAGKGRAGKAKGAGFYDYVDGAGPDDSAAEALLAELRADGGIAALVLSDTDIVERIILAEANAGARLLERGVVSRPVDIDVVMMIAKGYPRWRGGPMESADAMGIVTAEKRLLAFAKAAPDIWEPATLWRALFKNGDCFEKLNRI</sequence>
<keyword evidence="7" id="KW-0520">NAD</keyword>
<keyword evidence="12" id="KW-0511">Multifunctional enzyme</keyword>
<feature type="domain" description="3-hydroxyacyl-CoA dehydrogenase C-terminal" evidence="14">
    <location>
        <begin position="493"/>
        <end position="546"/>
    </location>
</feature>
<dbReference type="Gene3D" id="3.40.50.720">
    <property type="entry name" value="NAD(P)-binding Rossmann-like Domain"/>
    <property type="match status" value="1"/>
</dbReference>
<dbReference type="UniPathway" id="UPA00659"/>
<dbReference type="GO" id="GO:0004300">
    <property type="term" value="F:enoyl-CoA hydratase activity"/>
    <property type="evidence" value="ECO:0007669"/>
    <property type="project" value="UniProtKB-ARBA"/>
</dbReference>
<evidence type="ECO:0000256" key="1">
    <source>
        <dbReference type="ARBA" id="ARBA00004275"/>
    </source>
</evidence>
<accession>A0A1G7PXJ9</accession>
<comment type="subcellular location">
    <subcellularLocation>
        <location evidence="1">Peroxisome</location>
    </subcellularLocation>
</comment>
<keyword evidence="10" id="KW-0413">Isomerase</keyword>
<evidence type="ECO:0000256" key="5">
    <source>
        <dbReference type="ARBA" id="ARBA00022963"/>
    </source>
</evidence>
<keyword evidence="11" id="KW-0456">Lyase</keyword>
<dbReference type="AlphaFoldDB" id="A0A1G7PXJ9"/>
<dbReference type="Gene3D" id="3.90.226.10">
    <property type="entry name" value="2-enoyl-CoA Hydratase, Chain A, domain 1"/>
    <property type="match status" value="1"/>
</dbReference>
<keyword evidence="4" id="KW-0276">Fatty acid metabolism</keyword>
<keyword evidence="5" id="KW-0442">Lipid degradation</keyword>
<keyword evidence="9" id="KW-0576">Peroxisome</keyword>
<dbReference type="OrthoDB" id="9771883at2"/>
<dbReference type="InterPro" id="IPR006108">
    <property type="entry name" value="3HC_DH_C"/>
</dbReference>
<dbReference type="InterPro" id="IPR006176">
    <property type="entry name" value="3-OHacyl-CoA_DH_NAD-bd"/>
</dbReference>
<comment type="catalytic activity">
    <reaction evidence="13">
        <text>a (3S)-3-hydroxyacyl-CoA + NAD(+) = a 3-oxoacyl-CoA + NADH + H(+)</text>
        <dbReference type="Rhea" id="RHEA:22432"/>
        <dbReference type="ChEBI" id="CHEBI:15378"/>
        <dbReference type="ChEBI" id="CHEBI:57318"/>
        <dbReference type="ChEBI" id="CHEBI:57540"/>
        <dbReference type="ChEBI" id="CHEBI:57945"/>
        <dbReference type="ChEBI" id="CHEBI:90726"/>
        <dbReference type="EC" id="1.1.1.35"/>
    </reaction>
</comment>
<dbReference type="PANTHER" id="PTHR23309:SF49">
    <property type="entry name" value="PEROXISOMAL BIFUNCTIONAL ENZYME"/>
    <property type="match status" value="1"/>
</dbReference>
<evidence type="ECO:0000313" key="16">
    <source>
        <dbReference type="EMBL" id="SDF91037.1"/>
    </source>
</evidence>
<feature type="domain" description="3-hydroxyacyl-CoA dehydrogenase NAD binding" evidence="15">
    <location>
        <begin position="311"/>
        <end position="486"/>
    </location>
</feature>
<keyword evidence="6" id="KW-0560">Oxidoreductase</keyword>
<name>A0A1G7PXJ9_9RHOB</name>
<evidence type="ECO:0000256" key="10">
    <source>
        <dbReference type="ARBA" id="ARBA00023235"/>
    </source>
</evidence>
<evidence type="ECO:0000256" key="12">
    <source>
        <dbReference type="ARBA" id="ARBA00023268"/>
    </source>
</evidence>
<dbReference type="SUPFAM" id="SSF51735">
    <property type="entry name" value="NAD(P)-binding Rossmann-fold domains"/>
    <property type="match status" value="1"/>
</dbReference>
<dbReference type="GO" id="GO:0006635">
    <property type="term" value="P:fatty acid beta-oxidation"/>
    <property type="evidence" value="ECO:0007669"/>
    <property type="project" value="UniProtKB-UniPathway"/>
</dbReference>
<dbReference type="Pfam" id="PF00378">
    <property type="entry name" value="ECH_1"/>
    <property type="match status" value="1"/>
</dbReference>
<dbReference type="SUPFAM" id="SSF48179">
    <property type="entry name" value="6-phosphogluconate dehydrogenase C-terminal domain-like"/>
    <property type="match status" value="2"/>
</dbReference>